<keyword evidence="3" id="KW-1185">Reference proteome</keyword>
<evidence type="ECO:0000256" key="1">
    <source>
        <dbReference type="SAM" id="MobiDB-lite"/>
    </source>
</evidence>
<evidence type="ECO:0000313" key="2">
    <source>
        <dbReference type="EMBL" id="TMW64898.1"/>
    </source>
</evidence>
<accession>A0A8K1CM87</accession>
<evidence type="ECO:0000313" key="3">
    <source>
        <dbReference type="Proteomes" id="UP000794436"/>
    </source>
</evidence>
<feature type="region of interest" description="Disordered" evidence="1">
    <location>
        <begin position="493"/>
        <end position="516"/>
    </location>
</feature>
<protein>
    <submittedName>
        <fullName evidence="2">Uncharacterized protein</fullName>
    </submittedName>
</protein>
<proteinExistence type="predicted"/>
<reference evidence="2" key="1">
    <citation type="submission" date="2019-03" db="EMBL/GenBank/DDBJ databases">
        <title>Long read genome sequence of the mycoparasitic Pythium oligandrum ATCC 38472 isolated from sugarbeet rhizosphere.</title>
        <authorList>
            <person name="Gaulin E."/>
        </authorList>
    </citation>
    <scope>NUCLEOTIDE SEQUENCE</scope>
    <source>
        <strain evidence="2">ATCC 38472_TT</strain>
    </source>
</reference>
<organism evidence="2 3">
    <name type="scientific">Pythium oligandrum</name>
    <name type="common">Mycoparasitic fungus</name>
    <dbReference type="NCBI Taxonomy" id="41045"/>
    <lineage>
        <taxon>Eukaryota</taxon>
        <taxon>Sar</taxon>
        <taxon>Stramenopiles</taxon>
        <taxon>Oomycota</taxon>
        <taxon>Peronosporomycetes</taxon>
        <taxon>Pythiales</taxon>
        <taxon>Pythiaceae</taxon>
        <taxon>Pythium</taxon>
    </lineage>
</organism>
<gene>
    <name evidence="2" type="ORF">Poli38472_009065</name>
</gene>
<dbReference type="AlphaFoldDB" id="A0A8K1CM87"/>
<dbReference type="EMBL" id="SPLM01000038">
    <property type="protein sequence ID" value="TMW64898.1"/>
    <property type="molecule type" value="Genomic_DNA"/>
</dbReference>
<sequence length="640" mass="69157">MLPTRATLQMPKRVLSLDMADILKTRIANGADAYQWQLICAIDAVLKNHVTMTPAQAYDFRETVDGLAFFTFRTLEGDWRHDAMALVYVAGHSEGNFPWYLESSDSKLFMRVDDVVAFQSTVRERVSLYRDAFLNVLLPAFDAGFDEFKPHARDELITRVYQVFQLVIGSWILEVLKSTKAVPNDCALPVSWIETRPLKPVVLKATKLPPLQLLKPLPLMATELKTPVTTVTPPSNVGGVVKSKQATPVTPRTPVILETPVTPETPITPMAQVSAVTPSTDEEFEQSSLGYCDDDCGAEKSGEPVSTKETTDSEDAEESPSVCDEASVIACDVLEVDDVTVPKSAKDDDDCQGVRASAREKVYMSVDDAIAAIAARSDHFEASILCSIDTTLTAHGVGTSSPADSSLRHALVSGVVKNVRDLVTEWGWDVMMAVEAMESISSSATVSIPVIKSSVGTQTTQVPAPAPITTLELTKRSTLMESSLTTRTPVIVPLSPKQDEGCSTSEGKPRPHTNASLVPVESALSGDSERTVVVASNAQVLTVSVGGAQAVQSVGTTCPGKRKDSSKVPASRIVYKQEQQTPKHSPKTTPPMVRDARGHRIHRPAGCAMDNNARLAQQLTVKSTMGQLGSQRQSRNEDSV</sequence>
<feature type="region of interest" description="Disordered" evidence="1">
    <location>
        <begin position="291"/>
        <end position="322"/>
    </location>
</feature>
<feature type="region of interest" description="Disordered" evidence="1">
    <location>
        <begin position="555"/>
        <end position="594"/>
    </location>
</feature>
<name>A0A8K1CM87_PYTOL</name>
<dbReference type="Proteomes" id="UP000794436">
    <property type="component" value="Unassembled WGS sequence"/>
</dbReference>
<comment type="caution">
    <text evidence="2">The sequence shown here is derived from an EMBL/GenBank/DDBJ whole genome shotgun (WGS) entry which is preliminary data.</text>
</comment>